<evidence type="ECO:0000313" key="3">
    <source>
        <dbReference type="Proteomes" id="UP001229421"/>
    </source>
</evidence>
<comment type="caution">
    <text evidence="2">The sequence shown here is derived from an EMBL/GenBank/DDBJ whole genome shotgun (WGS) entry which is preliminary data.</text>
</comment>
<dbReference type="CDD" id="cd07817">
    <property type="entry name" value="SRPBCC_8"/>
    <property type="match status" value="1"/>
</dbReference>
<dbReference type="EMBL" id="JAUHHV010000011">
    <property type="protein sequence ID" value="KAK1408914.1"/>
    <property type="molecule type" value="Genomic_DNA"/>
</dbReference>
<dbReference type="PANTHER" id="PTHR33824:SF7">
    <property type="entry name" value="POLYKETIDE CYCLASE_DEHYDRASE AND LIPID TRANSPORT SUPERFAMILY PROTEIN"/>
    <property type="match status" value="1"/>
</dbReference>
<dbReference type="PANTHER" id="PTHR33824">
    <property type="entry name" value="POLYKETIDE CYCLASE/DEHYDRASE AND LIPID TRANSPORT SUPERFAMILY PROTEIN"/>
    <property type="match status" value="1"/>
</dbReference>
<accession>A0AAD8JSS7</accession>
<keyword evidence="3" id="KW-1185">Reference proteome</keyword>
<reference evidence="2" key="1">
    <citation type="journal article" date="2023" name="bioRxiv">
        <title>Improved chromosome-level genome assembly for marigold (Tagetes erecta).</title>
        <authorList>
            <person name="Jiang F."/>
            <person name="Yuan L."/>
            <person name="Wang S."/>
            <person name="Wang H."/>
            <person name="Xu D."/>
            <person name="Wang A."/>
            <person name="Fan W."/>
        </authorList>
    </citation>
    <scope>NUCLEOTIDE SEQUENCE</scope>
    <source>
        <strain evidence="2">WSJ</strain>
        <tissue evidence="2">Leaf</tissue>
    </source>
</reference>
<dbReference type="Gene3D" id="3.30.530.20">
    <property type="match status" value="1"/>
</dbReference>
<protein>
    <recommendedName>
        <fullName evidence="1">Coenzyme Q-binding protein COQ10 START domain-containing protein</fullName>
    </recommendedName>
</protein>
<evidence type="ECO:0000313" key="2">
    <source>
        <dbReference type="EMBL" id="KAK1408914.1"/>
    </source>
</evidence>
<organism evidence="2 3">
    <name type="scientific">Tagetes erecta</name>
    <name type="common">African marigold</name>
    <dbReference type="NCBI Taxonomy" id="13708"/>
    <lineage>
        <taxon>Eukaryota</taxon>
        <taxon>Viridiplantae</taxon>
        <taxon>Streptophyta</taxon>
        <taxon>Embryophyta</taxon>
        <taxon>Tracheophyta</taxon>
        <taxon>Spermatophyta</taxon>
        <taxon>Magnoliopsida</taxon>
        <taxon>eudicotyledons</taxon>
        <taxon>Gunneridae</taxon>
        <taxon>Pentapetalae</taxon>
        <taxon>asterids</taxon>
        <taxon>campanulids</taxon>
        <taxon>Asterales</taxon>
        <taxon>Asteraceae</taxon>
        <taxon>Asteroideae</taxon>
        <taxon>Heliantheae alliance</taxon>
        <taxon>Tageteae</taxon>
        <taxon>Tagetes</taxon>
    </lineage>
</organism>
<name>A0AAD8JSS7_TARER</name>
<proteinExistence type="predicted"/>
<dbReference type="AlphaFoldDB" id="A0AAD8JSS7"/>
<dbReference type="InterPro" id="IPR047137">
    <property type="entry name" value="ORF3"/>
</dbReference>
<evidence type="ECO:0000259" key="1">
    <source>
        <dbReference type="Pfam" id="PF03364"/>
    </source>
</evidence>
<dbReference type="InterPro" id="IPR023393">
    <property type="entry name" value="START-like_dom_sf"/>
</dbReference>
<dbReference type="InterPro" id="IPR005031">
    <property type="entry name" value="COQ10_START"/>
</dbReference>
<dbReference type="Pfam" id="PF03364">
    <property type="entry name" value="Polyketide_cyc"/>
    <property type="match status" value="1"/>
</dbReference>
<dbReference type="SUPFAM" id="SSF55961">
    <property type="entry name" value="Bet v1-like"/>
    <property type="match status" value="1"/>
</dbReference>
<sequence length="217" mass="24586">MSSAAGFFSVSASSAIDPGVTTRKTVLITDKLSPPSSSFTGRRLIPSINHRRNTTSTFKSQRSTILMDWQNCTVKMEIDVPISVAYNCYLDREATPLWMPYISSVKILEDKPELSQWSLKYKAFGHDLDFSWLAHNMQPIPNKKIHWRSLEGLPNRGSVRFFSKGSSSCLVELTVSYEVPHFLSPVASILKPFNENLIKRGLERFANYARTYQQESA</sequence>
<gene>
    <name evidence="2" type="ORF">QVD17_41068</name>
</gene>
<dbReference type="Proteomes" id="UP001229421">
    <property type="component" value="Unassembled WGS sequence"/>
</dbReference>
<feature type="domain" description="Coenzyme Q-binding protein COQ10 START" evidence="1">
    <location>
        <begin position="78"/>
        <end position="205"/>
    </location>
</feature>